<evidence type="ECO:0000313" key="4">
    <source>
        <dbReference type="Proteomes" id="UP001165082"/>
    </source>
</evidence>
<feature type="compositionally biased region" description="Basic and acidic residues" evidence="2">
    <location>
        <begin position="1"/>
        <end position="16"/>
    </location>
</feature>
<dbReference type="GO" id="GO:0016491">
    <property type="term" value="F:oxidoreductase activity"/>
    <property type="evidence" value="ECO:0007669"/>
    <property type="project" value="TreeGrafter"/>
</dbReference>
<accession>A0A9W7DUE9</accession>
<reference evidence="3" key="1">
    <citation type="submission" date="2022-07" db="EMBL/GenBank/DDBJ databases">
        <title>Genome analysis of Parmales, a sister group of diatoms, reveals the evolutionary specialization of diatoms from phago-mixotrophs to photoautotrophs.</title>
        <authorList>
            <person name="Ban H."/>
            <person name="Sato S."/>
            <person name="Yoshikawa S."/>
            <person name="Kazumasa Y."/>
            <person name="Nakamura Y."/>
            <person name="Ichinomiya M."/>
            <person name="Saitoh K."/>
            <person name="Sato N."/>
            <person name="Blanc-Mathieu R."/>
            <person name="Endo H."/>
            <person name="Kuwata A."/>
            <person name="Ogata H."/>
        </authorList>
    </citation>
    <scope>NUCLEOTIDE SEQUENCE</scope>
</reference>
<dbReference type="PANTHER" id="PTHR11552:SF147">
    <property type="entry name" value="CHOLINE DEHYDROGENASE, MITOCHONDRIAL"/>
    <property type="match status" value="1"/>
</dbReference>
<dbReference type="InterPro" id="IPR012132">
    <property type="entry name" value="GMC_OxRdtase"/>
</dbReference>
<feature type="compositionally biased region" description="Gly residues" evidence="2">
    <location>
        <begin position="68"/>
        <end position="91"/>
    </location>
</feature>
<feature type="region of interest" description="Disordered" evidence="2">
    <location>
        <begin position="64"/>
        <end position="95"/>
    </location>
</feature>
<dbReference type="Gene3D" id="3.50.50.60">
    <property type="entry name" value="FAD/NAD(P)-binding domain"/>
    <property type="match status" value="1"/>
</dbReference>
<dbReference type="SUPFAM" id="SSF51905">
    <property type="entry name" value="FAD/NAD(P)-binding domain"/>
    <property type="match status" value="1"/>
</dbReference>
<sequence>MPKKGQNDKNELKTRDAYYNNSSRTPPRTAFTRAAFNTPLNSPADSMYDNSLYYDSTEELSPVKGAVKGRGGRGGDITGSKVAGGNGGEGQGHQRSTSTFIHTFFKPSHDSTDPPFNPASNASIPSPSFSPRPLLLLLWWLPLLLYLSLLVLNPTKIRSIIHPDAPSPQNPPSPLAPPNHPTLSENLLRCITPSIPPPLNARFSYIIIGGGPAGLTLATTLSKSLPLSSVLLLEAGPYECPDCDVPIMWGDRSWEGGLGGMGMVNAMVYVEGGRGDGKEWDVEGWGLEREEYNRIKEPKGPIRVTGGGGG</sequence>
<name>A0A9W7DUE9_9STRA</name>
<feature type="non-terminal residue" evidence="3">
    <location>
        <position position="310"/>
    </location>
</feature>
<dbReference type="PANTHER" id="PTHR11552">
    <property type="entry name" value="GLUCOSE-METHANOL-CHOLINE GMC OXIDOREDUCTASE"/>
    <property type="match status" value="1"/>
</dbReference>
<evidence type="ECO:0008006" key="5">
    <source>
        <dbReference type="Google" id="ProtNLM"/>
    </source>
</evidence>
<evidence type="ECO:0000313" key="3">
    <source>
        <dbReference type="EMBL" id="GMH55398.1"/>
    </source>
</evidence>
<keyword evidence="4" id="KW-1185">Reference proteome</keyword>
<dbReference type="Proteomes" id="UP001165082">
    <property type="component" value="Unassembled WGS sequence"/>
</dbReference>
<gene>
    <name evidence="3" type="ORF">TrRE_jg1161</name>
</gene>
<comment type="similarity">
    <text evidence="1">Belongs to the GMC oxidoreductase family.</text>
</comment>
<dbReference type="GO" id="GO:0050660">
    <property type="term" value="F:flavin adenine dinucleotide binding"/>
    <property type="evidence" value="ECO:0007669"/>
    <property type="project" value="InterPro"/>
</dbReference>
<dbReference type="EMBL" id="BRXZ01004801">
    <property type="protein sequence ID" value="GMH55398.1"/>
    <property type="molecule type" value="Genomic_DNA"/>
</dbReference>
<dbReference type="AlphaFoldDB" id="A0A9W7DUE9"/>
<feature type="region of interest" description="Disordered" evidence="2">
    <location>
        <begin position="1"/>
        <end position="32"/>
    </location>
</feature>
<organism evidence="3 4">
    <name type="scientific">Triparma retinervis</name>
    <dbReference type="NCBI Taxonomy" id="2557542"/>
    <lineage>
        <taxon>Eukaryota</taxon>
        <taxon>Sar</taxon>
        <taxon>Stramenopiles</taxon>
        <taxon>Ochrophyta</taxon>
        <taxon>Bolidophyceae</taxon>
        <taxon>Parmales</taxon>
        <taxon>Triparmaceae</taxon>
        <taxon>Triparma</taxon>
    </lineage>
</organism>
<protein>
    <recommendedName>
        <fullName evidence="5">FAD/NAD(P)-binding domain-containing protein</fullName>
    </recommendedName>
</protein>
<evidence type="ECO:0000256" key="1">
    <source>
        <dbReference type="ARBA" id="ARBA00010790"/>
    </source>
</evidence>
<proteinExistence type="inferred from homology"/>
<comment type="caution">
    <text evidence="3">The sequence shown here is derived from an EMBL/GenBank/DDBJ whole genome shotgun (WGS) entry which is preliminary data.</text>
</comment>
<dbReference type="InterPro" id="IPR036188">
    <property type="entry name" value="FAD/NAD-bd_sf"/>
</dbReference>
<evidence type="ECO:0000256" key="2">
    <source>
        <dbReference type="SAM" id="MobiDB-lite"/>
    </source>
</evidence>